<gene>
    <name evidence="1" type="ORF">BofuT4_P129680.1</name>
</gene>
<organism evidence="1 2">
    <name type="scientific">Botryotinia fuckeliana (strain T4)</name>
    <name type="common">Noble rot fungus</name>
    <name type="synonym">Botrytis cinerea</name>
    <dbReference type="NCBI Taxonomy" id="999810"/>
    <lineage>
        <taxon>Eukaryota</taxon>
        <taxon>Fungi</taxon>
        <taxon>Dikarya</taxon>
        <taxon>Ascomycota</taxon>
        <taxon>Pezizomycotina</taxon>
        <taxon>Leotiomycetes</taxon>
        <taxon>Helotiales</taxon>
        <taxon>Sclerotiniaceae</taxon>
        <taxon>Botrytis</taxon>
    </lineage>
</organism>
<accession>G2YRM0</accession>
<dbReference type="Proteomes" id="UP000008177">
    <property type="component" value="Unplaced contigs"/>
</dbReference>
<evidence type="ECO:0000313" key="2">
    <source>
        <dbReference type="Proteomes" id="UP000008177"/>
    </source>
</evidence>
<dbReference type="HOGENOM" id="CLU_1277462_0_0_1"/>
<dbReference type="InParanoid" id="G2YRM0"/>
<proteinExistence type="predicted"/>
<protein>
    <submittedName>
        <fullName evidence="1">Uncharacterized protein</fullName>
    </submittedName>
</protein>
<dbReference type="EMBL" id="FQ790350">
    <property type="protein sequence ID" value="CCD54268.1"/>
    <property type="molecule type" value="Genomic_DNA"/>
</dbReference>
<evidence type="ECO:0000313" key="1">
    <source>
        <dbReference type="EMBL" id="CCD54268.1"/>
    </source>
</evidence>
<name>G2YRM0_BOTF4</name>
<dbReference type="AlphaFoldDB" id="G2YRM0"/>
<reference evidence="2" key="1">
    <citation type="journal article" date="2011" name="PLoS Genet.">
        <title>Genomic analysis of the necrotrophic fungal pathogens Sclerotinia sclerotiorum and Botrytis cinerea.</title>
        <authorList>
            <person name="Amselem J."/>
            <person name="Cuomo C.A."/>
            <person name="van Kan J.A."/>
            <person name="Viaud M."/>
            <person name="Benito E.P."/>
            <person name="Couloux A."/>
            <person name="Coutinho P.M."/>
            <person name="de Vries R.P."/>
            <person name="Dyer P.S."/>
            <person name="Fillinger S."/>
            <person name="Fournier E."/>
            <person name="Gout L."/>
            <person name="Hahn M."/>
            <person name="Kohn L."/>
            <person name="Lapalu N."/>
            <person name="Plummer K.M."/>
            <person name="Pradier J.M."/>
            <person name="Quevillon E."/>
            <person name="Sharon A."/>
            <person name="Simon A."/>
            <person name="ten Have A."/>
            <person name="Tudzynski B."/>
            <person name="Tudzynski P."/>
            <person name="Wincker P."/>
            <person name="Andrew M."/>
            <person name="Anthouard V."/>
            <person name="Beever R.E."/>
            <person name="Beffa R."/>
            <person name="Benoit I."/>
            <person name="Bouzid O."/>
            <person name="Brault B."/>
            <person name="Chen Z."/>
            <person name="Choquer M."/>
            <person name="Collemare J."/>
            <person name="Cotton P."/>
            <person name="Danchin E.G."/>
            <person name="Da Silva C."/>
            <person name="Gautier A."/>
            <person name="Giraud C."/>
            <person name="Giraud T."/>
            <person name="Gonzalez C."/>
            <person name="Grossetete S."/>
            <person name="Guldener U."/>
            <person name="Henrissat B."/>
            <person name="Howlett B.J."/>
            <person name="Kodira C."/>
            <person name="Kretschmer M."/>
            <person name="Lappartient A."/>
            <person name="Leroch M."/>
            <person name="Levis C."/>
            <person name="Mauceli E."/>
            <person name="Neuveglise C."/>
            <person name="Oeser B."/>
            <person name="Pearson M."/>
            <person name="Poulain J."/>
            <person name="Poussereau N."/>
            <person name="Quesneville H."/>
            <person name="Rascle C."/>
            <person name="Schumacher J."/>
            <person name="Segurens B."/>
            <person name="Sexton A."/>
            <person name="Silva E."/>
            <person name="Sirven C."/>
            <person name="Soanes D.M."/>
            <person name="Talbot N.J."/>
            <person name="Templeton M."/>
            <person name="Yandava C."/>
            <person name="Yarden O."/>
            <person name="Zeng Q."/>
            <person name="Rollins J.A."/>
            <person name="Lebrun M.H."/>
            <person name="Dickman M."/>
        </authorList>
    </citation>
    <scope>NUCLEOTIDE SEQUENCE [LARGE SCALE GENOMIC DNA]</scope>
    <source>
        <strain evidence="2">T4</strain>
    </source>
</reference>
<sequence length="216" mass="24651">MNVTRVQCMLPTASRKVPTNTYDDGMAEAQKTRSAHGMDGQQSKINQLVCNKRAWESETATSYWHNPYFDPREKNQWENSRIIQSCRCRAIQSVFHDMLSVISQLSIIAGSPHLPIIGFFGCLINVTLFYPTNDDLAFNQKTLQSDLEPNLTRSSPRRLLQRHSHTCPCRWTVGETQSFRQMALTRWDLTIITVTPQRKQVPGMDAEEPMIPPPAS</sequence>